<name>A0A6C0CM53_9ZZZZ</name>
<evidence type="ECO:0000313" key="1">
    <source>
        <dbReference type="EMBL" id="QHT04744.1"/>
    </source>
</evidence>
<dbReference type="AlphaFoldDB" id="A0A6C0CM53"/>
<dbReference type="EMBL" id="MN739437">
    <property type="protein sequence ID" value="QHT04744.1"/>
    <property type="molecule type" value="Genomic_DNA"/>
</dbReference>
<reference evidence="1" key="1">
    <citation type="journal article" date="2020" name="Nature">
        <title>Giant virus diversity and host interactions through global metagenomics.</title>
        <authorList>
            <person name="Schulz F."/>
            <person name="Roux S."/>
            <person name="Paez-Espino D."/>
            <person name="Jungbluth S."/>
            <person name="Walsh D.A."/>
            <person name="Denef V.J."/>
            <person name="McMahon K.D."/>
            <person name="Konstantinidis K.T."/>
            <person name="Eloe-Fadrosh E.A."/>
            <person name="Kyrpides N.C."/>
            <person name="Woyke T."/>
        </authorList>
    </citation>
    <scope>NUCLEOTIDE SEQUENCE</scope>
    <source>
        <strain evidence="1">GVMAG-M-3300021343-4</strain>
    </source>
</reference>
<sequence length="322" mass="37945">MDNMENTIVEKLSENEYYKWTNKSENHHGYQYKDGFNVNSQKFEYESECYKGLFFCDLSQILEWLDKAESDEGHLRIVRLTEIDEMYKRETHKGKYKAHRIYLGEKMSVVEGLKYLKNKGATLNDSLILKYASKPQFANTFSVLTDIIDYKSDLSVPVYSDPLALKVNNEAIFKMFDRKDELLKMFPNLERLHNPDFKPILDYSIRPELGDKKEACAKIKYLLDLCEMSRKRPCKTCIFIEIYNQILKYRVLVYNHPKFRQQTLKKLDNIMEEDLDAFEAYGLKKSHLKKYRNIIEFLSNTEPGKEPSNIVLRSGKVLPSLS</sequence>
<organism evidence="1">
    <name type="scientific">viral metagenome</name>
    <dbReference type="NCBI Taxonomy" id="1070528"/>
    <lineage>
        <taxon>unclassified sequences</taxon>
        <taxon>metagenomes</taxon>
        <taxon>organismal metagenomes</taxon>
    </lineage>
</organism>
<proteinExistence type="predicted"/>
<protein>
    <submittedName>
        <fullName evidence="1">Uncharacterized protein</fullName>
    </submittedName>
</protein>
<accession>A0A6C0CM53</accession>